<evidence type="ECO:0000256" key="3">
    <source>
        <dbReference type="PROSITE-ProRule" id="PRU00023"/>
    </source>
</evidence>
<reference evidence="5" key="1">
    <citation type="journal article" date="2023" name="BMC Genomics">
        <title>Chromosome-level genome assemblies of Cutaneotrichosporon spp. (Trichosporonales, Basidiomycota) reveal imbalanced evolution between nucleotide sequences and chromosome synteny.</title>
        <authorList>
            <person name="Kobayashi Y."/>
            <person name="Kayamori A."/>
            <person name="Aoki K."/>
            <person name="Shiwa Y."/>
            <person name="Matsutani M."/>
            <person name="Fujita N."/>
            <person name="Sugita T."/>
            <person name="Iwasaki W."/>
            <person name="Tanaka N."/>
            <person name="Takashima M."/>
        </authorList>
    </citation>
    <scope>NUCLEOTIDE SEQUENCE</scope>
    <source>
        <strain evidence="5">HIS016</strain>
    </source>
</reference>
<protein>
    <recommendedName>
        <fullName evidence="7">Ankyrin</fullName>
    </recommendedName>
</protein>
<evidence type="ECO:0000313" key="6">
    <source>
        <dbReference type="Proteomes" id="UP001222932"/>
    </source>
</evidence>
<sequence length="503" mass="54794">MPITPDEFFTSENQFDVAFGAVQGSGLRRDVEDVPAYSALNTWLDEIAALRLPFPLTTNSVPARAIIAAFHTAIKEKNTELVQTMVQRGLVSPDVPAADGATPLCDAVRAENLFMAKLLLDLGAGVNQPEQRTPAFPLPRWRASKYGVEPPELNRTPLMLSAAGGHLAMLKLLLDAGADDSTIAPDGQMALRLAAEHGHRALVDVLPSRRGGAWRRFMHHNEENIHRAKQAGKNVAKVIHHSLKFVLWHLPKFLFWDMWVLLARSFGPGIRRAAAAARRELCRLPGHTRALGGFIKSSPAWIAKQARATATQCKRALAATPTALRQAAKATAECGAKSARTLASIARALARYLWDRMLDVPGVLKLVWKWVVESGMRVGRSLAVLAVMPVGLLHTVAMAVVALLARARNVTFCDVRHAVVALGRAAVDVPRQIWRALVVLNEVAYAALVTVFGWVGFIAYGIAFVAIWAVTFVPFQLARIVLAAGRSVRMGVHEVAVLINPKF</sequence>
<organism evidence="5 6">
    <name type="scientific">Cutaneotrichosporon spelunceum</name>
    <dbReference type="NCBI Taxonomy" id="1672016"/>
    <lineage>
        <taxon>Eukaryota</taxon>
        <taxon>Fungi</taxon>
        <taxon>Dikarya</taxon>
        <taxon>Basidiomycota</taxon>
        <taxon>Agaricomycotina</taxon>
        <taxon>Tremellomycetes</taxon>
        <taxon>Trichosporonales</taxon>
        <taxon>Trichosporonaceae</taxon>
        <taxon>Cutaneotrichosporon</taxon>
    </lineage>
</organism>
<keyword evidence="1" id="KW-0677">Repeat</keyword>
<dbReference type="PANTHER" id="PTHR24198:SF165">
    <property type="entry name" value="ANKYRIN REPEAT-CONTAINING PROTEIN-RELATED"/>
    <property type="match status" value="1"/>
</dbReference>
<dbReference type="Pfam" id="PF00023">
    <property type="entry name" value="Ank"/>
    <property type="match status" value="1"/>
</dbReference>
<dbReference type="SMART" id="SM00248">
    <property type="entry name" value="ANK"/>
    <property type="match status" value="3"/>
</dbReference>
<evidence type="ECO:0008006" key="7">
    <source>
        <dbReference type="Google" id="ProtNLM"/>
    </source>
</evidence>
<gene>
    <name evidence="5" type="ORF">CspeluHIS016_0106040</name>
</gene>
<keyword evidence="6" id="KW-1185">Reference proteome</keyword>
<dbReference type="PROSITE" id="PS50088">
    <property type="entry name" value="ANK_REPEAT"/>
    <property type="match status" value="2"/>
</dbReference>
<feature type="transmembrane region" description="Helical" evidence="4">
    <location>
        <begin position="382"/>
        <end position="405"/>
    </location>
</feature>
<dbReference type="Gene3D" id="1.25.40.20">
    <property type="entry name" value="Ankyrin repeat-containing domain"/>
    <property type="match status" value="1"/>
</dbReference>
<evidence type="ECO:0000256" key="2">
    <source>
        <dbReference type="ARBA" id="ARBA00023043"/>
    </source>
</evidence>
<reference evidence="5" key="2">
    <citation type="submission" date="2023-06" db="EMBL/GenBank/DDBJ databases">
        <authorList>
            <person name="Kobayashi Y."/>
            <person name="Kayamori A."/>
            <person name="Aoki K."/>
            <person name="Shiwa Y."/>
            <person name="Fujita N."/>
            <person name="Sugita T."/>
            <person name="Iwasaki W."/>
            <person name="Tanaka N."/>
            <person name="Takashima M."/>
        </authorList>
    </citation>
    <scope>NUCLEOTIDE SEQUENCE</scope>
    <source>
        <strain evidence="5">HIS016</strain>
    </source>
</reference>
<feature type="repeat" description="ANK" evidence="3">
    <location>
        <begin position="153"/>
        <end position="179"/>
    </location>
</feature>
<dbReference type="Proteomes" id="UP001222932">
    <property type="component" value="Unassembled WGS sequence"/>
</dbReference>
<feature type="transmembrane region" description="Helical" evidence="4">
    <location>
        <begin position="433"/>
        <end position="452"/>
    </location>
</feature>
<feature type="repeat" description="ANK" evidence="3">
    <location>
        <begin position="99"/>
        <end position="131"/>
    </location>
</feature>
<dbReference type="EMBL" id="BTCM01000001">
    <property type="protein sequence ID" value="GMK54018.1"/>
    <property type="molecule type" value="Genomic_DNA"/>
</dbReference>
<dbReference type="PROSITE" id="PS50297">
    <property type="entry name" value="ANK_REP_REGION"/>
    <property type="match status" value="2"/>
</dbReference>
<comment type="caution">
    <text evidence="5">The sequence shown here is derived from an EMBL/GenBank/DDBJ whole genome shotgun (WGS) entry which is preliminary data.</text>
</comment>
<evidence type="ECO:0000256" key="4">
    <source>
        <dbReference type="SAM" id="Phobius"/>
    </source>
</evidence>
<dbReference type="InterPro" id="IPR036770">
    <property type="entry name" value="Ankyrin_rpt-contain_sf"/>
</dbReference>
<dbReference type="Pfam" id="PF12796">
    <property type="entry name" value="Ank_2"/>
    <property type="match status" value="1"/>
</dbReference>
<name>A0AAD3TNW1_9TREE</name>
<dbReference type="SUPFAM" id="SSF48403">
    <property type="entry name" value="Ankyrin repeat"/>
    <property type="match status" value="1"/>
</dbReference>
<dbReference type="PANTHER" id="PTHR24198">
    <property type="entry name" value="ANKYRIN REPEAT AND PROTEIN KINASE DOMAIN-CONTAINING PROTEIN"/>
    <property type="match status" value="1"/>
</dbReference>
<evidence type="ECO:0000256" key="1">
    <source>
        <dbReference type="ARBA" id="ARBA00022737"/>
    </source>
</evidence>
<feature type="transmembrane region" description="Helical" evidence="4">
    <location>
        <begin position="458"/>
        <end position="482"/>
    </location>
</feature>
<accession>A0AAD3TNW1</accession>
<dbReference type="AlphaFoldDB" id="A0AAD3TNW1"/>
<keyword evidence="4" id="KW-1133">Transmembrane helix</keyword>
<keyword evidence="4" id="KW-0472">Membrane</keyword>
<evidence type="ECO:0000313" key="5">
    <source>
        <dbReference type="EMBL" id="GMK54018.1"/>
    </source>
</evidence>
<dbReference type="InterPro" id="IPR002110">
    <property type="entry name" value="Ankyrin_rpt"/>
</dbReference>
<proteinExistence type="predicted"/>
<keyword evidence="2 3" id="KW-0040">ANK repeat</keyword>
<keyword evidence="4" id="KW-0812">Transmembrane</keyword>